<gene>
    <name evidence="1" type="ORF">EVA_21746</name>
</gene>
<dbReference type="AlphaFoldDB" id="J9FS16"/>
<evidence type="ECO:0000313" key="1">
    <source>
        <dbReference type="EMBL" id="EJW90149.1"/>
    </source>
</evidence>
<name>J9FS16_9ZZZZ</name>
<dbReference type="EMBL" id="AMCI01009018">
    <property type="protein sequence ID" value="EJW90149.1"/>
    <property type="molecule type" value="Genomic_DNA"/>
</dbReference>
<proteinExistence type="predicted"/>
<sequence>MCSSPCRTGYCSSFSSCCSCCSCCSWCCTVAACRDPKQKYLIRWNVRSFAMDRGMPRPYFMSVSIQSDLNERGSIYPSAD</sequence>
<reference evidence="1" key="1">
    <citation type="journal article" date="2012" name="PLoS ONE">
        <title>Gene sets for utilization of primary and secondary nutrition supplies in the distal gut of endangered iberian lynx.</title>
        <authorList>
            <person name="Alcaide M."/>
            <person name="Messina E."/>
            <person name="Richter M."/>
            <person name="Bargiela R."/>
            <person name="Peplies J."/>
            <person name="Huws S.A."/>
            <person name="Newbold C.J."/>
            <person name="Golyshin P.N."/>
            <person name="Simon M.A."/>
            <person name="Lopez G."/>
            <person name="Yakimov M.M."/>
            <person name="Ferrer M."/>
        </authorList>
    </citation>
    <scope>NUCLEOTIDE SEQUENCE</scope>
</reference>
<dbReference type="PROSITE" id="PS51257">
    <property type="entry name" value="PROKAR_LIPOPROTEIN"/>
    <property type="match status" value="1"/>
</dbReference>
<organism evidence="1">
    <name type="scientific">gut metagenome</name>
    <dbReference type="NCBI Taxonomy" id="749906"/>
    <lineage>
        <taxon>unclassified sequences</taxon>
        <taxon>metagenomes</taxon>
        <taxon>organismal metagenomes</taxon>
    </lineage>
</organism>
<comment type="caution">
    <text evidence="1">The sequence shown here is derived from an EMBL/GenBank/DDBJ whole genome shotgun (WGS) entry which is preliminary data.</text>
</comment>
<accession>J9FS16</accession>
<protein>
    <submittedName>
        <fullName evidence="1">Uncharacterized protein</fullName>
    </submittedName>
</protein>